<keyword evidence="1" id="KW-0175">Coiled coil</keyword>
<organism evidence="3 4">
    <name type="scientific">Clostridium neonatale</name>
    <dbReference type="NCBI Taxonomy" id="137838"/>
    <lineage>
        <taxon>Bacteria</taxon>
        <taxon>Bacillati</taxon>
        <taxon>Bacillota</taxon>
        <taxon>Clostridia</taxon>
        <taxon>Eubacteriales</taxon>
        <taxon>Clostridiaceae</taxon>
        <taxon>Clostridium</taxon>
    </lineage>
</organism>
<evidence type="ECO:0000313" key="3">
    <source>
        <dbReference type="EMBL" id="VCT85562.1"/>
    </source>
</evidence>
<dbReference type="GeneID" id="68878660"/>
<protein>
    <submittedName>
        <fullName evidence="3">Uncharacterized protein</fullName>
    </submittedName>
</protein>
<sequence>MPVILILIGFIFIVYSYISMKKEKNLDINDDKKEDNSFKSILRNNERDLSDYKFELGVLRKDIGESLNELQQEILEIKKALNLFNEKDLINEDRYDTKVHNSINENYYKESSKASNIRELLKDGLTDEEISEKLSVTKGEILLVKGLYKQQ</sequence>
<evidence type="ECO:0000313" key="4">
    <source>
        <dbReference type="Proteomes" id="UP000431451"/>
    </source>
</evidence>
<dbReference type="Proteomes" id="UP000431451">
    <property type="component" value="Unassembled WGS sequence"/>
</dbReference>
<name>A0A650MRZ4_9CLOT</name>
<reference evidence="2" key="2">
    <citation type="submission" date="2021-10" db="EMBL/GenBank/DDBJ databases">
        <authorList>
            <person name="Mesa V."/>
        </authorList>
    </citation>
    <scope>NUCLEOTIDE SEQUENCE</scope>
    <source>
        <strain evidence="2">CC3_PB</strain>
    </source>
</reference>
<dbReference type="EMBL" id="CAKJVE010000004">
    <property type="protein sequence ID" value="CAG9705315.1"/>
    <property type="molecule type" value="Genomic_DNA"/>
</dbReference>
<dbReference type="RefSeq" id="WP_159116748.1">
    <property type="nucleotide sequence ID" value="NZ_CAKJVE010000004.1"/>
</dbReference>
<proteinExistence type="predicted"/>
<evidence type="ECO:0000313" key="2">
    <source>
        <dbReference type="EMBL" id="CAG9705315.1"/>
    </source>
</evidence>
<accession>A0A650MRZ4</accession>
<dbReference type="EMBL" id="UWJD01000002">
    <property type="protein sequence ID" value="VCT85562.1"/>
    <property type="molecule type" value="Genomic_DNA"/>
</dbReference>
<reference evidence="3 4" key="1">
    <citation type="submission" date="2018-06" db="EMBL/GenBank/DDBJ databases">
        <authorList>
            <consortium name="IHU Genomes"/>
        </authorList>
    </citation>
    <scope>NUCLEOTIDE SEQUENCE [LARGE SCALE GENOMIC DNA]</scope>
    <source>
        <strain evidence="3 4">NEC25</strain>
    </source>
</reference>
<dbReference type="Proteomes" id="UP000789738">
    <property type="component" value="Unassembled WGS sequence"/>
</dbReference>
<evidence type="ECO:0000256" key="1">
    <source>
        <dbReference type="SAM" id="Coils"/>
    </source>
</evidence>
<dbReference type="AlphaFoldDB" id="A0A650MRZ4"/>
<gene>
    <name evidence="2" type="ORF">CNEO_41767</name>
    <name evidence="3" type="ORF">CNEONATNEC25_03165</name>
</gene>
<feature type="coiled-coil region" evidence="1">
    <location>
        <begin position="60"/>
        <end position="87"/>
    </location>
</feature>